<evidence type="ECO:0000313" key="2">
    <source>
        <dbReference type="EMBL" id="RNJ53584.1"/>
    </source>
</evidence>
<accession>A0A3M9Y000</accession>
<dbReference type="AlphaFoldDB" id="A0A3M9Y000"/>
<name>A0A3M9Y000_9PEZI</name>
<comment type="caution">
    <text evidence="2">The sequence shown here is derived from an EMBL/GenBank/DDBJ whole genome shotgun (WGS) entry which is preliminary data.</text>
</comment>
<feature type="compositionally biased region" description="Low complexity" evidence="1">
    <location>
        <begin position="33"/>
        <end position="56"/>
    </location>
</feature>
<dbReference type="EMBL" id="RBVV01000134">
    <property type="protein sequence ID" value="RNJ53584.1"/>
    <property type="molecule type" value="Genomic_DNA"/>
</dbReference>
<feature type="region of interest" description="Disordered" evidence="1">
    <location>
        <begin position="26"/>
        <end position="56"/>
    </location>
</feature>
<dbReference type="Proteomes" id="UP000267145">
    <property type="component" value="Unassembled WGS sequence"/>
</dbReference>
<organism evidence="2 3">
    <name type="scientific">Verticillium nonalfalfae</name>
    <dbReference type="NCBI Taxonomy" id="1051616"/>
    <lineage>
        <taxon>Eukaryota</taxon>
        <taxon>Fungi</taxon>
        <taxon>Dikarya</taxon>
        <taxon>Ascomycota</taxon>
        <taxon>Pezizomycotina</taxon>
        <taxon>Sordariomycetes</taxon>
        <taxon>Hypocreomycetidae</taxon>
        <taxon>Glomerellales</taxon>
        <taxon>Plectosphaerellaceae</taxon>
        <taxon>Verticillium</taxon>
    </lineage>
</organism>
<sequence length="154" mass="16736">MVVAKPRLDWRSIFIFNVKMTASQDIPKSTQDSASAGTSTLQSTSSTKQQQPSTLSHTSECLSQSAFLFSPVLWNGGTHTENGIATVESSPTTGEPFVARADLDPIVAGIGGWADPDLGRLSDLNIDIESEVYKYEIIRGLLGWECDADELEQR</sequence>
<protein>
    <submittedName>
        <fullName evidence="2">Uncharacterized protein</fullName>
    </submittedName>
</protein>
<dbReference type="GeneID" id="39605326"/>
<dbReference type="RefSeq" id="XP_028491742.1">
    <property type="nucleotide sequence ID" value="XM_028635860.1"/>
</dbReference>
<reference evidence="2 3" key="1">
    <citation type="submission" date="2018-10" db="EMBL/GenBank/DDBJ databases">
        <title>Genome sequence of Verticillium nonalfalfae VnAa140.</title>
        <authorList>
            <person name="Stajich J.E."/>
            <person name="Kasson M.T."/>
        </authorList>
    </citation>
    <scope>NUCLEOTIDE SEQUENCE [LARGE SCALE GENOMIC DNA]</scope>
    <source>
        <strain evidence="2 3">VnAa140</strain>
    </source>
</reference>
<keyword evidence="3" id="KW-1185">Reference proteome</keyword>
<proteinExistence type="predicted"/>
<gene>
    <name evidence="2" type="ORF">D7B24_001637</name>
</gene>
<evidence type="ECO:0000256" key="1">
    <source>
        <dbReference type="SAM" id="MobiDB-lite"/>
    </source>
</evidence>
<evidence type="ECO:0000313" key="3">
    <source>
        <dbReference type="Proteomes" id="UP000267145"/>
    </source>
</evidence>